<comment type="caution">
    <text evidence="1">The sequence shown here is derived from an EMBL/GenBank/DDBJ whole genome shotgun (WGS) entry which is preliminary data.</text>
</comment>
<gene>
    <name evidence="1" type="ORF">ACFO6Q_07555</name>
</gene>
<protein>
    <submittedName>
        <fullName evidence="1">Tetratricopeptide repeat protein</fullName>
    </submittedName>
</protein>
<proteinExistence type="predicted"/>
<dbReference type="Pfam" id="PF14559">
    <property type="entry name" value="TPR_19"/>
    <property type="match status" value="1"/>
</dbReference>
<dbReference type="RefSeq" id="WP_380020006.1">
    <property type="nucleotide sequence ID" value="NZ_JBHSHD010000006.1"/>
</dbReference>
<dbReference type="InterPro" id="IPR011990">
    <property type="entry name" value="TPR-like_helical_dom_sf"/>
</dbReference>
<dbReference type="SUPFAM" id="SSF48452">
    <property type="entry name" value="TPR-like"/>
    <property type="match status" value="1"/>
</dbReference>
<dbReference type="Gene3D" id="1.25.40.10">
    <property type="entry name" value="Tetratricopeptide repeat domain"/>
    <property type="match status" value="1"/>
</dbReference>
<keyword evidence="2" id="KW-1185">Reference proteome</keyword>
<evidence type="ECO:0000313" key="2">
    <source>
        <dbReference type="Proteomes" id="UP001595886"/>
    </source>
</evidence>
<name>A0ABV9QXF4_9GAMM</name>
<dbReference type="Proteomes" id="UP001595886">
    <property type="component" value="Unassembled WGS sequence"/>
</dbReference>
<sequence length="113" mass="11488">MTTDFIARLRAQIGGPRDGALLRFSLGQALLGNGDAAGAAVALREAVAFDAEYSAAWKLLGRALADSGAPVAAAAAFERGIDVAQRRGDVQAAKEMGVFLKRLKAAGESGGSA</sequence>
<reference evidence="2" key="1">
    <citation type="journal article" date="2019" name="Int. J. Syst. Evol. Microbiol.">
        <title>The Global Catalogue of Microorganisms (GCM) 10K type strain sequencing project: providing services to taxonomists for standard genome sequencing and annotation.</title>
        <authorList>
            <consortium name="The Broad Institute Genomics Platform"/>
            <consortium name="The Broad Institute Genome Sequencing Center for Infectious Disease"/>
            <person name="Wu L."/>
            <person name="Ma J."/>
        </authorList>
    </citation>
    <scope>NUCLEOTIDE SEQUENCE [LARGE SCALE GENOMIC DNA]</scope>
    <source>
        <strain evidence="2">CCUG 30340</strain>
    </source>
</reference>
<evidence type="ECO:0000313" key="1">
    <source>
        <dbReference type="EMBL" id="MFC4820174.1"/>
    </source>
</evidence>
<organism evidence="1 2">
    <name type="scientific">Dokdonella ginsengisoli</name>
    <dbReference type="NCBI Taxonomy" id="363846"/>
    <lineage>
        <taxon>Bacteria</taxon>
        <taxon>Pseudomonadati</taxon>
        <taxon>Pseudomonadota</taxon>
        <taxon>Gammaproteobacteria</taxon>
        <taxon>Lysobacterales</taxon>
        <taxon>Rhodanobacteraceae</taxon>
        <taxon>Dokdonella</taxon>
    </lineage>
</organism>
<dbReference type="EMBL" id="JBHSHD010000006">
    <property type="protein sequence ID" value="MFC4820174.1"/>
    <property type="molecule type" value="Genomic_DNA"/>
</dbReference>
<accession>A0ABV9QXF4</accession>